<proteinExistence type="predicted"/>
<dbReference type="Pfam" id="PF01381">
    <property type="entry name" value="HTH_3"/>
    <property type="match status" value="1"/>
</dbReference>
<dbReference type="PROSITE" id="PS50943">
    <property type="entry name" value="HTH_CROC1"/>
    <property type="match status" value="1"/>
</dbReference>
<dbReference type="InterPro" id="IPR010057">
    <property type="entry name" value="Transcription_activator_Rgg_C"/>
</dbReference>
<reference evidence="2 3" key="1">
    <citation type="journal article" date="2015" name="Genome Announc.">
        <title>Expanding the biotechnology potential of lactobacilli through comparative genomics of 213 strains and associated genera.</title>
        <authorList>
            <person name="Sun Z."/>
            <person name="Harris H.M."/>
            <person name="McCann A."/>
            <person name="Guo C."/>
            <person name="Argimon S."/>
            <person name="Zhang W."/>
            <person name="Yang X."/>
            <person name="Jeffery I.B."/>
            <person name="Cooney J.C."/>
            <person name="Kagawa T.F."/>
            <person name="Liu W."/>
            <person name="Song Y."/>
            <person name="Salvetti E."/>
            <person name="Wrobel A."/>
            <person name="Rasinkangas P."/>
            <person name="Parkhill J."/>
            <person name="Rea M.C."/>
            <person name="O'Sullivan O."/>
            <person name="Ritari J."/>
            <person name="Douillard F.P."/>
            <person name="Paul Ross R."/>
            <person name="Yang R."/>
            <person name="Briner A.E."/>
            <person name="Felis G.E."/>
            <person name="de Vos W.M."/>
            <person name="Barrangou R."/>
            <person name="Klaenhammer T.R."/>
            <person name="Caufield P.W."/>
            <person name="Cui Y."/>
            <person name="Zhang H."/>
            <person name="O'Toole P.W."/>
        </authorList>
    </citation>
    <scope>NUCLEOTIDE SEQUENCE [LARGE SCALE GENOMIC DNA]</scope>
    <source>
        <strain evidence="2 3">DSM 20314</strain>
    </source>
</reference>
<protein>
    <recommendedName>
        <fullName evidence="1">HTH cro/C1-type domain-containing protein</fullName>
    </recommendedName>
</protein>
<dbReference type="SMART" id="SM00530">
    <property type="entry name" value="HTH_XRE"/>
    <property type="match status" value="1"/>
</dbReference>
<dbReference type="Pfam" id="PF21259">
    <property type="entry name" value="Rgg_C"/>
    <property type="match status" value="1"/>
</dbReference>
<evidence type="ECO:0000259" key="1">
    <source>
        <dbReference type="PROSITE" id="PS50943"/>
    </source>
</evidence>
<organism evidence="2 3">
    <name type="scientific">Lactiplantibacillus pentosus DSM 20314</name>
    <dbReference type="NCBI Taxonomy" id="1423791"/>
    <lineage>
        <taxon>Bacteria</taxon>
        <taxon>Bacillati</taxon>
        <taxon>Bacillota</taxon>
        <taxon>Bacilli</taxon>
        <taxon>Lactobacillales</taxon>
        <taxon>Lactobacillaceae</taxon>
        <taxon>Lactiplantibacillus</taxon>
    </lineage>
</organism>
<dbReference type="NCBIfam" id="TIGR01716">
    <property type="entry name" value="RGG_Cterm"/>
    <property type="match status" value="1"/>
</dbReference>
<dbReference type="RefSeq" id="WP_050338014.1">
    <property type="nucleotide sequence ID" value="NZ_AZCU01000007.1"/>
</dbReference>
<dbReference type="InterPro" id="IPR010982">
    <property type="entry name" value="Lambda_DNA-bd_dom_sf"/>
</dbReference>
<name>A0A837RA76_LACPE</name>
<dbReference type="InterPro" id="IPR053163">
    <property type="entry name" value="HTH-type_regulator_Rgg"/>
</dbReference>
<dbReference type="GO" id="GO:0003677">
    <property type="term" value="F:DNA binding"/>
    <property type="evidence" value="ECO:0007669"/>
    <property type="project" value="InterPro"/>
</dbReference>
<comment type="caution">
    <text evidence="2">The sequence shown here is derived from an EMBL/GenBank/DDBJ whole genome shotgun (WGS) entry which is preliminary data.</text>
</comment>
<dbReference type="Gene3D" id="1.25.40.400">
    <property type="match status" value="1"/>
</dbReference>
<dbReference type="InterPro" id="IPR001387">
    <property type="entry name" value="Cro/C1-type_HTH"/>
</dbReference>
<dbReference type="PANTHER" id="PTHR37038:SF12">
    <property type="entry name" value="TRANSCRIPTIONAL REGULATOR"/>
    <property type="match status" value="1"/>
</dbReference>
<evidence type="ECO:0000313" key="2">
    <source>
        <dbReference type="EMBL" id="KRK25476.1"/>
    </source>
</evidence>
<sequence length="293" mass="33508">MGKIGHTFRLLRVSKKITLAQASQGIVTIAFLSKFERGQSDISVSNLLLLLRRINVEISEFVHTNEFNSGINVSFEKEVSHCYINKNIAGLEKLINQVDGDLIESDNFKVLKKIMLTALIDDLTGKSLSNDQQQLVIAHLSSVNSWTSFEFYLFGNVLFMLPLEQVVELTKLMIKPGLSYILLKNDNITNAFRILNNTVTYCCEEGSYDDGWFFLGMMKKLAEHPRQFYERMKILSLEGLLAYYSRPREMALDMIHKALQICALVGGQEVYQRERQAFVHVLEANELKYVTSF</sequence>
<dbReference type="PANTHER" id="PTHR37038">
    <property type="entry name" value="TRANSCRIPTIONAL REGULATOR-RELATED"/>
    <property type="match status" value="1"/>
</dbReference>
<evidence type="ECO:0000313" key="3">
    <source>
        <dbReference type="Proteomes" id="UP000051020"/>
    </source>
</evidence>
<dbReference type="AlphaFoldDB" id="A0A837RA76"/>
<gene>
    <name evidence="2" type="ORF">FD24_GL002966</name>
</gene>
<dbReference type="GeneID" id="49392470"/>
<dbReference type="Gene3D" id="1.10.260.40">
    <property type="entry name" value="lambda repressor-like DNA-binding domains"/>
    <property type="match status" value="1"/>
</dbReference>
<dbReference type="EMBL" id="AZCU01000007">
    <property type="protein sequence ID" value="KRK25476.1"/>
    <property type="molecule type" value="Genomic_DNA"/>
</dbReference>
<dbReference type="SUPFAM" id="SSF47413">
    <property type="entry name" value="lambda repressor-like DNA-binding domains"/>
    <property type="match status" value="1"/>
</dbReference>
<accession>A0A837RA76</accession>
<dbReference type="Proteomes" id="UP000051020">
    <property type="component" value="Unassembled WGS sequence"/>
</dbReference>
<feature type="domain" description="HTH cro/C1-type" evidence="1">
    <location>
        <begin position="8"/>
        <end position="61"/>
    </location>
</feature>